<dbReference type="InterPro" id="IPR034660">
    <property type="entry name" value="DinB/YfiT-like"/>
</dbReference>
<dbReference type="EMBL" id="BAAAFI010000003">
    <property type="protein sequence ID" value="GAA0878088.1"/>
    <property type="molecule type" value="Genomic_DNA"/>
</dbReference>
<dbReference type="InterPro" id="IPR007837">
    <property type="entry name" value="DinB"/>
</dbReference>
<evidence type="ECO:0000256" key="2">
    <source>
        <dbReference type="ARBA" id="ARBA00022723"/>
    </source>
</evidence>
<accession>A0ABN1MYB6</accession>
<organism evidence="3 4">
    <name type="scientific">Algoriphagus jejuensis</name>
    <dbReference type="NCBI Taxonomy" id="419934"/>
    <lineage>
        <taxon>Bacteria</taxon>
        <taxon>Pseudomonadati</taxon>
        <taxon>Bacteroidota</taxon>
        <taxon>Cytophagia</taxon>
        <taxon>Cytophagales</taxon>
        <taxon>Cyclobacteriaceae</taxon>
        <taxon>Algoriphagus</taxon>
    </lineage>
</organism>
<dbReference type="PANTHER" id="PTHR37302:SF3">
    <property type="entry name" value="DAMAGE-INDUCIBLE PROTEIN DINB"/>
    <property type="match status" value="1"/>
</dbReference>
<comment type="caution">
    <text evidence="3">The sequence shown here is derived from an EMBL/GenBank/DDBJ whole genome shotgun (WGS) entry which is preliminary data.</text>
</comment>
<dbReference type="Pfam" id="PF05163">
    <property type="entry name" value="DinB"/>
    <property type="match status" value="1"/>
</dbReference>
<dbReference type="Proteomes" id="UP001500469">
    <property type="component" value="Unassembled WGS sequence"/>
</dbReference>
<dbReference type="RefSeq" id="WP_343849227.1">
    <property type="nucleotide sequence ID" value="NZ_BAAAFI010000003.1"/>
</dbReference>
<comment type="similarity">
    <text evidence="1">Belongs to the DinB family.</text>
</comment>
<proteinExistence type="inferred from homology"/>
<keyword evidence="4" id="KW-1185">Reference proteome</keyword>
<evidence type="ECO:0000313" key="4">
    <source>
        <dbReference type="Proteomes" id="UP001500469"/>
    </source>
</evidence>
<dbReference type="PANTHER" id="PTHR37302">
    <property type="entry name" value="SLR1116 PROTEIN"/>
    <property type="match status" value="1"/>
</dbReference>
<evidence type="ECO:0000256" key="1">
    <source>
        <dbReference type="ARBA" id="ARBA00008635"/>
    </source>
</evidence>
<reference evidence="3 4" key="1">
    <citation type="journal article" date="2019" name="Int. J. Syst. Evol. Microbiol.">
        <title>The Global Catalogue of Microorganisms (GCM) 10K type strain sequencing project: providing services to taxonomists for standard genome sequencing and annotation.</title>
        <authorList>
            <consortium name="The Broad Institute Genomics Platform"/>
            <consortium name="The Broad Institute Genome Sequencing Center for Infectious Disease"/>
            <person name="Wu L."/>
            <person name="Ma J."/>
        </authorList>
    </citation>
    <scope>NUCLEOTIDE SEQUENCE [LARGE SCALE GENOMIC DNA]</scope>
    <source>
        <strain evidence="3 4">JCM 16112</strain>
    </source>
</reference>
<sequence>MKEFLQRFFEYNHQINQLLGARFQSYDYQMDQEIIRLATHLINAHQIWIERIEGNITLKNPWEDFPIESFHSRNEALYAKTLEILETTDLDSKISFHSFSGAAFEKKASDILIHIVNHATYHRGQLASLMRKTGLEPVSSDYIHWAQG</sequence>
<dbReference type="SUPFAM" id="SSF109854">
    <property type="entry name" value="DinB/YfiT-like putative metalloenzymes"/>
    <property type="match status" value="1"/>
</dbReference>
<protein>
    <submittedName>
        <fullName evidence="3">Damage-inducible protein DinB</fullName>
    </submittedName>
</protein>
<keyword evidence="2" id="KW-0479">Metal-binding</keyword>
<evidence type="ECO:0000313" key="3">
    <source>
        <dbReference type="EMBL" id="GAA0878088.1"/>
    </source>
</evidence>
<gene>
    <name evidence="3" type="primary">dinB_1</name>
    <name evidence="3" type="ORF">GCM10009119_10560</name>
</gene>
<name>A0ABN1MYB6_9BACT</name>
<dbReference type="Gene3D" id="1.20.120.450">
    <property type="entry name" value="dinb family like domain"/>
    <property type="match status" value="1"/>
</dbReference>